<proteinExistence type="predicted"/>
<reference evidence="1 2" key="1">
    <citation type="submission" date="2018-01" db="EMBL/GenBank/DDBJ databases">
        <authorList>
            <person name="Clerissi C."/>
        </authorList>
    </citation>
    <scope>NUCLEOTIDE SEQUENCE [LARGE SCALE GENOMIC DNA]</scope>
    <source>
        <strain evidence="1">Cupriavidus taiwanensis SWF 66322</strain>
        <plasmid evidence="2">cbm2636_mp</plasmid>
    </source>
</reference>
<evidence type="ECO:0000313" key="1">
    <source>
        <dbReference type="EMBL" id="SPD67063.1"/>
    </source>
</evidence>
<evidence type="ECO:0000313" key="2">
    <source>
        <dbReference type="Proteomes" id="UP000254259"/>
    </source>
</evidence>
<dbReference type="AlphaFoldDB" id="A0A9Q7UVM4"/>
<dbReference type="Proteomes" id="UP000254259">
    <property type="component" value="Plasmid CBM2636_mp"/>
</dbReference>
<organism evidence="1 2">
    <name type="scientific">Cupriavidus taiwanensis</name>
    <dbReference type="NCBI Taxonomy" id="164546"/>
    <lineage>
        <taxon>Bacteria</taxon>
        <taxon>Pseudomonadati</taxon>
        <taxon>Pseudomonadota</taxon>
        <taxon>Betaproteobacteria</taxon>
        <taxon>Burkholderiales</taxon>
        <taxon>Burkholderiaceae</taxon>
        <taxon>Cupriavidus</taxon>
    </lineage>
</organism>
<dbReference type="EMBL" id="LT984814">
    <property type="protein sequence ID" value="SPD67063.1"/>
    <property type="molecule type" value="Genomic_DNA"/>
</dbReference>
<gene>
    <name evidence="1" type="ORF">CBM2636_MP10699</name>
</gene>
<protein>
    <submittedName>
        <fullName evidence="1">Uncharacterized protein</fullName>
    </submittedName>
</protein>
<sequence length="40" mass="4417">MSQGRCLRLPTFERSQQGVGSLLLALSVGRLRLRCARSLS</sequence>
<geneLocation type="plasmid" evidence="2">
    <name>cbm2636_mp</name>
</geneLocation>
<accession>A0A9Q7UVM4</accession>
<name>A0A9Q7UVM4_9BURK</name>
<keyword evidence="1" id="KW-0614">Plasmid</keyword>